<evidence type="ECO:0000256" key="1">
    <source>
        <dbReference type="SAM" id="MobiDB-lite"/>
    </source>
</evidence>
<feature type="region of interest" description="Disordered" evidence="1">
    <location>
        <begin position="33"/>
        <end position="60"/>
    </location>
</feature>
<feature type="chain" id="PRO_5037830621" evidence="2">
    <location>
        <begin position="27"/>
        <end position="273"/>
    </location>
</feature>
<keyword evidence="4" id="KW-1185">Reference proteome</keyword>
<dbReference type="AlphaFoldDB" id="A0A939IIE0"/>
<feature type="signal peptide" evidence="2">
    <location>
        <begin position="1"/>
        <end position="26"/>
    </location>
</feature>
<evidence type="ECO:0000313" key="3">
    <source>
        <dbReference type="EMBL" id="MBN7796514.1"/>
    </source>
</evidence>
<proteinExistence type="predicted"/>
<evidence type="ECO:0000313" key="4">
    <source>
        <dbReference type="Proteomes" id="UP000664303"/>
    </source>
</evidence>
<dbReference type="Proteomes" id="UP000664303">
    <property type="component" value="Unassembled WGS sequence"/>
</dbReference>
<organism evidence="3 4">
    <name type="scientific">Parahaliea mediterranea</name>
    <dbReference type="NCBI Taxonomy" id="651086"/>
    <lineage>
        <taxon>Bacteria</taxon>
        <taxon>Pseudomonadati</taxon>
        <taxon>Pseudomonadota</taxon>
        <taxon>Gammaproteobacteria</taxon>
        <taxon>Cellvibrionales</taxon>
        <taxon>Halieaceae</taxon>
        <taxon>Parahaliea</taxon>
    </lineage>
</organism>
<protein>
    <submittedName>
        <fullName evidence="3">Uncharacterized protein</fullName>
    </submittedName>
</protein>
<sequence>MHKRTKLWSSLSLAALVGAGAIGAHAQHGADAAAPAQAAMPAGGEGGEGEGEGLPRDVNPATNDVAYLTQLGLMRGHLLVGLELYRAGHIEHARTHMKHPRSELYADLVPAFEARGSSGFGGQLGALTRAVESDDSTPEAVEAAYTDVLAGISAAEAAVGGASAALQIQVAVNLLRTAAEEYGIGVVDGKVVNGHEYQDAYGFTRTARARIEGIDPGEDAELAAGLNTIEGYIQELFDAGAWPSVMPPETLEANASLLFGAAARVEIVGLGLR</sequence>
<keyword evidence="2" id="KW-0732">Signal</keyword>
<accession>A0A939IIE0</accession>
<evidence type="ECO:0000256" key="2">
    <source>
        <dbReference type="SAM" id="SignalP"/>
    </source>
</evidence>
<reference evidence="3" key="1">
    <citation type="submission" date="2021-02" db="EMBL/GenBank/DDBJ databases">
        <title>PHA producing bacteria isolated from coastal sediment in Guangdong, Shenzhen.</title>
        <authorList>
            <person name="Zheng W."/>
            <person name="Yu S."/>
            <person name="Huang Y."/>
        </authorList>
    </citation>
    <scope>NUCLEOTIDE SEQUENCE</scope>
    <source>
        <strain evidence="3">TN14-10</strain>
    </source>
</reference>
<feature type="compositionally biased region" description="Low complexity" evidence="1">
    <location>
        <begin position="33"/>
        <end position="42"/>
    </location>
</feature>
<gene>
    <name evidence="3" type="ORF">JYP50_07925</name>
</gene>
<dbReference type="EMBL" id="JAFKCZ010000005">
    <property type="protein sequence ID" value="MBN7796514.1"/>
    <property type="molecule type" value="Genomic_DNA"/>
</dbReference>
<name>A0A939IIE0_9GAMM</name>
<dbReference type="RefSeq" id="WP_206559959.1">
    <property type="nucleotide sequence ID" value="NZ_JAFKCZ010000005.1"/>
</dbReference>
<comment type="caution">
    <text evidence="3">The sequence shown here is derived from an EMBL/GenBank/DDBJ whole genome shotgun (WGS) entry which is preliminary data.</text>
</comment>